<dbReference type="AlphaFoldDB" id="A0A818LGU3"/>
<comment type="caution">
    <text evidence="2">The sequence shown here is derived from an EMBL/GenBank/DDBJ whole genome shotgun (WGS) entry which is preliminary data.</text>
</comment>
<feature type="compositionally biased region" description="Low complexity" evidence="1">
    <location>
        <begin position="73"/>
        <end position="118"/>
    </location>
</feature>
<feature type="compositionally biased region" description="Polar residues" evidence="1">
    <location>
        <begin position="1"/>
        <end position="14"/>
    </location>
</feature>
<sequence>MMNHSSPNEPSLDNNDGEINLDQLLSAEIQITSQPLMEWSTTTRMPSQKLGNPNNALHPIVTTRQLARRRYRQTSTATTSATATATKRGATSTTTTRNPKTKTITTKRPPTPTTTRTK</sequence>
<reference evidence="2" key="1">
    <citation type="submission" date="2021-02" db="EMBL/GenBank/DDBJ databases">
        <authorList>
            <person name="Nowell W R."/>
        </authorList>
    </citation>
    <scope>NUCLEOTIDE SEQUENCE</scope>
</reference>
<evidence type="ECO:0000313" key="2">
    <source>
        <dbReference type="EMBL" id="CAF3572349.1"/>
    </source>
</evidence>
<organism evidence="2 3">
    <name type="scientific">Rotaria socialis</name>
    <dbReference type="NCBI Taxonomy" id="392032"/>
    <lineage>
        <taxon>Eukaryota</taxon>
        <taxon>Metazoa</taxon>
        <taxon>Spiralia</taxon>
        <taxon>Gnathifera</taxon>
        <taxon>Rotifera</taxon>
        <taxon>Eurotatoria</taxon>
        <taxon>Bdelloidea</taxon>
        <taxon>Philodinida</taxon>
        <taxon>Philodinidae</taxon>
        <taxon>Rotaria</taxon>
    </lineage>
</organism>
<dbReference type="EMBL" id="CAJNYD010004116">
    <property type="protein sequence ID" value="CAF3572349.1"/>
    <property type="molecule type" value="Genomic_DNA"/>
</dbReference>
<accession>A0A818LGU3</accession>
<dbReference type="Proteomes" id="UP000663833">
    <property type="component" value="Unassembled WGS sequence"/>
</dbReference>
<name>A0A818LGU3_9BILA</name>
<feature type="region of interest" description="Disordered" evidence="1">
    <location>
        <begin position="1"/>
        <end position="26"/>
    </location>
</feature>
<evidence type="ECO:0000313" key="3">
    <source>
        <dbReference type="Proteomes" id="UP000663833"/>
    </source>
</evidence>
<evidence type="ECO:0000256" key="1">
    <source>
        <dbReference type="SAM" id="MobiDB-lite"/>
    </source>
</evidence>
<feature type="compositionally biased region" description="Polar residues" evidence="1">
    <location>
        <begin position="42"/>
        <end position="55"/>
    </location>
</feature>
<feature type="region of interest" description="Disordered" evidence="1">
    <location>
        <begin position="42"/>
        <end position="118"/>
    </location>
</feature>
<protein>
    <submittedName>
        <fullName evidence="2">Uncharacterized protein</fullName>
    </submittedName>
</protein>
<gene>
    <name evidence="2" type="ORF">LUA448_LOCUS29020</name>
</gene>
<proteinExistence type="predicted"/>